<evidence type="ECO:0000256" key="3">
    <source>
        <dbReference type="ARBA" id="ARBA00023004"/>
    </source>
</evidence>
<evidence type="ECO:0000256" key="5">
    <source>
        <dbReference type="SAM" id="SignalP"/>
    </source>
</evidence>
<comment type="similarity">
    <text evidence="4">Belongs to the cyclic nucleotide phosphodiesterase class-III family.</text>
</comment>
<dbReference type="PANTHER" id="PTHR42988:SF2">
    <property type="entry name" value="CYCLIC NUCLEOTIDE PHOSPHODIESTERASE CBUA0032-RELATED"/>
    <property type="match status" value="1"/>
</dbReference>
<dbReference type="Proteomes" id="UP001596052">
    <property type="component" value="Unassembled WGS sequence"/>
</dbReference>
<evidence type="ECO:0000256" key="1">
    <source>
        <dbReference type="ARBA" id="ARBA00022723"/>
    </source>
</evidence>
<proteinExistence type="inferred from homology"/>
<protein>
    <submittedName>
        <fullName evidence="7">Metallophosphoesterase</fullName>
    </submittedName>
</protein>
<feature type="chain" id="PRO_5046596085" evidence="5">
    <location>
        <begin position="29"/>
        <end position="297"/>
    </location>
</feature>
<organism evidence="7 8">
    <name type="scientific">Prosthecobacter fluviatilis</name>
    <dbReference type="NCBI Taxonomy" id="445931"/>
    <lineage>
        <taxon>Bacteria</taxon>
        <taxon>Pseudomonadati</taxon>
        <taxon>Verrucomicrobiota</taxon>
        <taxon>Verrucomicrobiia</taxon>
        <taxon>Verrucomicrobiales</taxon>
        <taxon>Verrucomicrobiaceae</taxon>
        <taxon>Prosthecobacter</taxon>
    </lineage>
</organism>
<evidence type="ECO:0000256" key="2">
    <source>
        <dbReference type="ARBA" id="ARBA00022801"/>
    </source>
</evidence>
<comment type="caution">
    <text evidence="7">The sequence shown here is derived from an EMBL/GenBank/DDBJ whole genome shotgun (WGS) entry which is preliminary data.</text>
</comment>
<keyword evidence="3" id="KW-0408">Iron</keyword>
<feature type="signal peptide" evidence="5">
    <location>
        <begin position="1"/>
        <end position="28"/>
    </location>
</feature>
<dbReference type="InterPro" id="IPR004843">
    <property type="entry name" value="Calcineurin-like_PHP"/>
</dbReference>
<dbReference type="EMBL" id="JBHSMQ010000001">
    <property type="protein sequence ID" value="MFC5453988.1"/>
    <property type="molecule type" value="Genomic_DNA"/>
</dbReference>
<dbReference type="PROSITE" id="PS51318">
    <property type="entry name" value="TAT"/>
    <property type="match status" value="1"/>
</dbReference>
<keyword evidence="1" id="KW-0479">Metal-binding</keyword>
<gene>
    <name evidence="7" type="ORF">ACFQDI_03890</name>
</gene>
<evidence type="ECO:0000313" key="8">
    <source>
        <dbReference type="Proteomes" id="UP001596052"/>
    </source>
</evidence>
<evidence type="ECO:0000259" key="6">
    <source>
        <dbReference type="Pfam" id="PF00149"/>
    </source>
</evidence>
<dbReference type="RefSeq" id="WP_377163606.1">
    <property type="nucleotide sequence ID" value="NZ_JBHSMQ010000001.1"/>
</dbReference>
<keyword evidence="8" id="KW-1185">Reference proteome</keyword>
<dbReference type="Gene3D" id="3.60.21.10">
    <property type="match status" value="1"/>
</dbReference>
<dbReference type="InterPro" id="IPR006311">
    <property type="entry name" value="TAT_signal"/>
</dbReference>
<dbReference type="SUPFAM" id="SSF56300">
    <property type="entry name" value="Metallo-dependent phosphatases"/>
    <property type="match status" value="1"/>
</dbReference>
<evidence type="ECO:0000256" key="4">
    <source>
        <dbReference type="ARBA" id="ARBA00025742"/>
    </source>
</evidence>
<feature type="domain" description="Calcineurin-like phosphoesterase" evidence="6">
    <location>
        <begin position="36"/>
        <end position="233"/>
    </location>
</feature>
<dbReference type="InterPro" id="IPR029052">
    <property type="entry name" value="Metallo-depent_PP-like"/>
</dbReference>
<dbReference type="Pfam" id="PF00149">
    <property type="entry name" value="Metallophos"/>
    <property type="match status" value="1"/>
</dbReference>
<accession>A0ABW0KKK0</accession>
<keyword evidence="2" id="KW-0378">Hydrolase</keyword>
<evidence type="ECO:0000313" key="7">
    <source>
        <dbReference type="EMBL" id="MFC5453988.1"/>
    </source>
</evidence>
<name>A0ABW0KKK0_9BACT</name>
<sequence>MPIHLTSRRNFIAQMGAAAALAHSSAGAAEVDENLIAILNDTHVGGKHPATASIPTHLRDTVAWLVAQPKRPAAVVINGDLALNSGLPDDYTHFAKLIAPLHEAGIPVHLSMGNHDDRDVFYQVLTAEKPATAAVASKHVGVVQTARANLFLLDSLKARMVAQGLLGDEQLAWLAKALDTHANKPALVFAHHNPRLGGEEKHFPGGLEDSEPLWELLVARPQVKAYIHGHIHHRNFFHHRGIHILNTPATSYVSNPKESTTGWTMATLSATGGSFTTHTHLPEHEWNGAKVDLQWRT</sequence>
<keyword evidence="5" id="KW-0732">Signal</keyword>
<dbReference type="InterPro" id="IPR050884">
    <property type="entry name" value="CNP_phosphodiesterase-III"/>
</dbReference>
<reference evidence="8" key="1">
    <citation type="journal article" date="2019" name="Int. J. Syst. Evol. Microbiol.">
        <title>The Global Catalogue of Microorganisms (GCM) 10K type strain sequencing project: providing services to taxonomists for standard genome sequencing and annotation.</title>
        <authorList>
            <consortium name="The Broad Institute Genomics Platform"/>
            <consortium name="The Broad Institute Genome Sequencing Center for Infectious Disease"/>
            <person name="Wu L."/>
            <person name="Ma J."/>
        </authorList>
    </citation>
    <scope>NUCLEOTIDE SEQUENCE [LARGE SCALE GENOMIC DNA]</scope>
    <source>
        <strain evidence="8">CGMCC 4.1469</strain>
    </source>
</reference>
<dbReference type="PANTHER" id="PTHR42988">
    <property type="entry name" value="PHOSPHOHYDROLASE"/>
    <property type="match status" value="1"/>
</dbReference>